<comment type="caution">
    <text evidence="1">The sequence shown here is derived from an EMBL/GenBank/DDBJ whole genome shotgun (WGS) entry which is preliminary data.</text>
</comment>
<reference evidence="1 2" key="1">
    <citation type="submission" date="2017-09" db="EMBL/GenBank/DDBJ databases">
        <title>Genome sequences of Natrinema ejinorence JCM 13890T.</title>
        <authorList>
            <person name="Roh S.W."/>
            <person name="Kim Y.B."/>
            <person name="Kim J.Y."/>
        </authorList>
    </citation>
    <scope>NUCLEOTIDE SEQUENCE [LARGE SCALE GENOMIC DNA]</scope>
    <source>
        <strain evidence="1 2">JCM 13890</strain>
    </source>
</reference>
<gene>
    <name evidence="1" type="ORF">CP557_10710</name>
</gene>
<dbReference type="AlphaFoldDB" id="A0A2A5QVT0"/>
<proteinExistence type="predicted"/>
<dbReference type="EMBL" id="NXNI01000001">
    <property type="protein sequence ID" value="PCR90952.1"/>
    <property type="molecule type" value="Genomic_DNA"/>
</dbReference>
<sequence length="75" mass="8094">MGHPRRLHDPTIDAFVALSVATTAVLVTTPWLVDESLLVGGTYGVLRRLARIAPPVSGWCRTYSASTSRVTQTLS</sequence>
<protein>
    <submittedName>
        <fullName evidence="1">Uncharacterized protein</fullName>
    </submittedName>
</protein>
<dbReference type="Proteomes" id="UP000219689">
    <property type="component" value="Unassembled WGS sequence"/>
</dbReference>
<keyword evidence="2" id="KW-1185">Reference proteome</keyword>
<evidence type="ECO:0000313" key="1">
    <source>
        <dbReference type="EMBL" id="PCR90952.1"/>
    </source>
</evidence>
<name>A0A2A5QVT0_9EURY</name>
<organism evidence="1 2">
    <name type="scientific">Natrinema ejinorense</name>
    <dbReference type="NCBI Taxonomy" id="373386"/>
    <lineage>
        <taxon>Archaea</taxon>
        <taxon>Methanobacteriati</taxon>
        <taxon>Methanobacteriota</taxon>
        <taxon>Stenosarchaea group</taxon>
        <taxon>Halobacteria</taxon>
        <taxon>Halobacteriales</taxon>
        <taxon>Natrialbaceae</taxon>
        <taxon>Natrinema</taxon>
    </lineage>
</organism>
<accession>A0A2A5QVT0</accession>
<evidence type="ECO:0000313" key="2">
    <source>
        <dbReference type="Proteomes" id="UP000219689"/>
    </source>
</evidence>